<dbReference type="GO" id="GO:0005524">
    <property type="term" value="F:ATP binding"/>
    <property type="evidence" value="ECO:0007669"/>
    <property type="project" value="UniProtKB-KW"/>
</dbReference>
<keyword evidence="1 9" id="KW-0808">Transferase</keyword>
<dbReference type="GO" id="GO:0005829">
    <property type="term" value="C:cytosol"/>
    <property type="evidence" value="ECO:0007669"/>
    <property type="project" value="TreeGrafter"/>
</dbReference>
<organism evidence="9 10">
    <name type="scientific">Candidatus Fervidibacter japonicus</name>
    <dbReference type="NCBI Taxonomy" id="2035412"/>
    <lineage>
        <taxon>Bacteria</taxon>
        <taxon>Candidatus Fervidibacterota</taxon>
        <taxon>Candidatus Fervidibacter</taxon>
    </lineage>
</organism>
<feature type="domain" description="PII-uridylyltransferase/Glutamine-synthetase adenylyltransferase" evidence="8">
    <location>
        <begin position="318"/>
        <end position="445"/>
    </location>
</feature>
<dbReference type="Pfam" id="PF08335">
    <property type="entry name" value="GlnD_UR_UTase"/>
    <property type="match status" value="1"/>
</dbReference>
<dbReference type="Gene3D" id="1.20.120.330">
    <property type="entry name" value="Nucleotidyltransferases domain 2"/>
    <property type="match status" value="2"/>
</dbReference>
<dbReference type="GO" id="GO:0008882">
    <property type="term" value="F:[glutamate-ammonia-ligase] adenylyltransferase activity"/>
    <property type="evidence" value="ECO:0007669"/>
    <property type="project" value="InterPro"/>
</dbReference>
<reference evidence="10" key="1">
    <citation type="submission" date="2017-09" db="EMBL/GenBank/DDBJ databases">
        <title>Metaegenomics of thermophilic ammonia-oxidizing enrichment culture.</title>
        <authorList>
            <person name="Kato S."/>
            <person name="Suzuki K."/>
        </authorList>
    </citation>
    <scope>NUCLEOTIDE SEQUENCE [LARGE SCALE GENOMIC DNA]</scope>
</reference>
<dbReference type="Gene3D" id="1.20.120.1510">
    <property type="match status" value="1"/>
</dbReference>
<dbReference type="InterPro" id="IPR005190">
    <property type="entry name" value="GlnE_rpt_dom"/>
</dbReference>
<keyword evidence="5" id="KW-0460">Magnesium</keyword>
<feature type="domain" description="Glutamate-ammonia ligase adenylyltransferase repeated" evidence="7">
    <location>
        <begin position="68"/>
        <end position="290"/>
    </location>
</feature>
<protein>
    <submittedName>
        <fullName evidence="9">Bifunctional glutamine synthetase adenylyltransferase/adenylyl-removing enzyme</fullName>
    </submittedName>
</protein>
<dbReference type="SUPFAM" id="SSF81301">
    <property type="entry name" value="Nucleotidyltransferase"/>
    <property type="match status" value="2"/>
</dbReference>
<dbReference type="Pfam" id="PF03710">
    <property type="entry name" value="GlnE"/>
    <property type="match status" value="2"/>
</dbReference>
<dbReference type="AlphaFoldDB" id="A0A2H5XEF7"/>
<dbReference type="InterPro" id="IPR013546">
    <property type="entry name" value="PII_UdlTrfase/GS_AdlTrfase"/>
</dbReference>
<evidence type="ECO:0000256" key="2">
    <source>
        <dbReference type="ARBA" id="ARBA00022695"/>
    </source>
</evidence>
<comment type="caution">
    <text evidence="9">The sequence shown here is derived from an EMBL/GenBank/DDBJ whole genome shotgun (WGS) entry which is preliminary data.</text>
</comment>
<evidence type="ECO:0000256" key="3">
    <source>
        <dbReference type="ARBA" id="ARBA00022741"/>
    </source>
</evidence>
<dbReference type="Proteomes" id="UP000236173">
    <property type="component" value="Unassembled WGS sequence"/>
</dbReference>
<gene>
    <name evidence="9" type="primary">glnE</name>
    <name evidence="9" type="ORF">HRbin17_02099</name>
</gene>
<keyword evidence="3" id="KW-0547">Nucleotide-binding</keyword>
<dbReference type="PANTHER" id="PTHR30621">
    <property type="entry name" value="GLUTAMINE SYNTHETASE ADENYLYLTRANSFERASE"/>
    <property type="match status" value="1"/>
</dbReference>
<dbReference type="CDD" id="cd05401">
    <property type="entry name" value="NT_GlnE_GlnD_like"/>
    <property type="match status" value="2"/>
</dbReference>
<dbReference type="InterPro" id="IPR023057">
    <property type="entry name" value="GlnE"/>
</dbReference>
<evidence type="ECO:0000256" key="4">
    <source>
        <dbReference type="ARBA" id="ARBA00022840"/>
    </source>
</evidence>
<dbReference type="InterPro" id="IPR043519">
    <property type="entry name" value="NT_sf"/>
</dbReference>
<dbReference type="EMBL" id="BEHT01000031">
    <property type="protein sequence ID" value="GBC99571.1"/>
    <property type="molecule type" value="Genomic_DNA"/>
</dbReference>
<evidence type="ECO:0000259" key="8">
    <source>
        <dbReference type="Pfam" id="PF08335"/>
    </source>
</evidence>
<evidence type="ECO:0000313" key="10">
    <source>
        <dbReference type="Proteomes" id="UP000236173"/>
    </source>
</evidence>
<keyword evidence="4" id="KW-0067">ATP-binding</keyword>
<evidence type="ECO:0000256" key="5">
    <source>
        <dbReference type="ARBA" id="ARBA00022842"/>
    </source>
</evidence>
<dbReference type="Gene3D" id="3.30.460.10">
    <property type="entry name" value="Beta Polymerase, domain 2"/>
    <property type="match status" value="2"/>
</dbReference>
<evidence type="ECO:0000313" key="9">
    <source>
        <dbReference type="EMBL" id="GBC99571.1"/>
    </source>
</evidence>
<evidence type="ECO:0000256" key="6">
    <source>
        <dbReference type="ARBA" id="ARBA00023268"/>
    </source>
</evidence>
<keyword evidence="6" id="KW-0511">Multifunctional enzyme</keyword>
<keyword evidence="2 9" id="KW-0548">Nucleotidyltransferase</keyword>
<evidence type="ECO:0000256" key="1">
    <source>
        <dbReference type="ARBA" id="ARBA00022679"/>
    </source>
</evidence>
<dbReference type="SUPFAM" id="SSF81593">
    <property type="entry name" value="Nucleotidyltransferase substrate binding subunit/domain"/>
    <property type="match status" value="2"/>
</dbReference>
<dbReference type="GO" id="GO:0000820">
    <property type="term" value="P:regulation of glutamine family amino acid metabolic process"/>
    <property type="evidence" value="ECO:0007669"/>
    <property type="project" value="TreeGrafter"/>
</dbReference>
<feature type="domain" description="Glutamate-ammonia ligase adenylyltransferase repeated" evidence="7">
    <location>
        <begin position="561"/>
        <end position="775"/>
    </location>
</feature>
<accession>A0A2H5XEF7</accession>
<evidence type="ECO:0000259" key="7">
    <source>
        <dbReference type="Pfam" id="PF03710"/>
    </source>
</evidence>
<sequence length="940" mass="104109">MNGRQQGERLLAFVPDALRPRLCAALTAALDAAPDPDSALTHLSRFVEAAGTPLAVLEYLADDPATLEALLTVLGGSHFAARTLALHPEYLELLTDRHRLATPKGLVKLQAEADTALSPFRTLPSKLDALRRFRRRETVRLIAADLLGLMDVPTVTAELSALAEAVINAVVALIAPDRCRVLVVAFGKLGAGELNYSSDIDLVLFHEGDSAVAERWARKVVTALSEVTDYGRLYRVDLRLRPYGATAPLTLALDAAFAYYEAHAEPSERLALLKARAIAGDPQIAQRFEQFRHAFVFGSPLEAEELAWLLRVKARSEAAFATDGAVKHGLGGIRDVEMTVQFLQLAFAHRFPDLAVRDTLTALERLQHHELLTAGEAHALRDSYLFLRRLEHMLQIAEDLPLQTLPSDERELNRLARCMGMAKGDALLCAFTRCTQTVRQIYEAVTAELAKALGVSESTMLALHIASGLETDTRSLSAYGFTQPQDARRRLARLVHGEATAGLPWRERVAVMRVLPSVLDALAQTPDPDTALMRLENLIAALGPRHAVLDSLSSNPLALRALALVACFSEPLCQLVQRYPEVLESWLAGVTPALPDVAQWRALVRAAVVADPTQLPRTLRRLKGRWAVHLGFLHLSRLANGDAIGRALAHLADALVDAAVNALTQPIALRLAVLALGGWGSGELHFGSDLDCVFAHTGDQLLADKTVRRLRALLGDLTDEGVAYRLDLRLRPTGQEGALTSDWAAWQEFAGHRFEAWMALAWTRLRWAAGDRCIGDAVTAAVTQRLYERPLSDAEWAELRHLLERIRTEHRPPAQVVDLKHSDGALWDIELQVAERQLRDGCIDPLLRTPSTLQALQRLAEREMPWQSALRVYRWLRELRLWLSWMHPDAPPRFVLGDRAEKLLAWLDSNPAPLTQTDLVPVDDAVDRFRQRWRQRSPLP</sequence>
<proteinExistence type="predicted"/>
<dbReference type="PANTHER" id="PTHR30621:SF0">
    <property type="entry name" value="BIFUNCTIONAL GLUTAMINE SYNTHETASE ADENYLYLTRANSFERASE_ADENYLYL-REMOVING ENZYME"/>
    <property type="match status" value="1"/>
</dbReference>
<name>A0A2H5XEF7_9BACT</name>